<accession>A0A1M5VRF0</accession>
<feature type="domain" description="Putative zinc-finger" evidence="2">
    <location>
        <begin position="15"/>
        <end position="40"/>
    </location>
</feature>
<evidence type="ECO:0000259" key="2">
    <source>
        <dbReference type="Pfam" id="PF13490"/>
    </source>
</evidence>
<dbReference type="RefSeq" id="WP_067657072.1">
    <property type="nucleotide sequence ID" value="NZ_FQXG01000004.1"/>
</dbReference>
<dbReference type="InterPro" id="IPR025979">
    <property type="entry name" value="ChrR-like_cupin_dom"/>
</dbReference>
<name>A0A1M5VRF0_9GAMM</name>
<dbReference type="CDD" id="cd20301">
    <property type="entry name" value="cupin_ChrR"/>
    <property type="match status" value="1"/>
</dbReference>
<reference evidence="3 4" key="1">
    <citation type="submission" date="2016-11" db="EMBL/GenBank/DDBJ databases">
        <authorList>
            <person name="Jaros S."/>
            <person name="Januszkiewicz K."/>
            <person name="Wedrychowicz H."/>
        </authorList>
    </citation>
    <scope>NUCLEOTIDE SEQUENCE [LARGE SCALE GENOMIC DNA]</scope>
    <source>
        <strain evidence="3 4">DSM 16917</strain>
    </source>
</reference>
<sequence length="223" mass="24890">MSNVNHHPDISSLKAYAAGEMAGGPAMLLAAHLEYCEHCRNQMRQLEQSLSQTMEEPCEEPDLLEQMLSQSLAQLPVVDSLPEPEPLPHNEIQLEDKRFVLPQVIARQVAKLGGWNRMPGQLHQARLNIDGSHLHFIHIGKASQVPPHTHKGREFTLVLHGGFSDDAGDYGVGDFICLDESHSHQPRTDEHEDCLVITALEGPLQFTSGLSRMLNPLSQLFFR</sequence>
<dbReference type="Proteomes" id="UP000184268">
    <property type="component" value="Unassembled WGS sequence"/>
</dbReference>
<dbReference type="InterPro" id="IPR011051">
    <property type="entry name" value="RmlC_Cupin_sf"/>
</dbReference>
<dbReference type="STRING" id="299255.SAMN02745129_2938"/>
<dbReference type="InterPro" id="IPR012807">
    <property type="entry name" value="Anti-sigma_ChrR"/>
</dbReference>
<feature type="domain" description="ChrR-like cupin" evidence="1">
    <location>
        <begin position="115"/>
        <end position="200"/>
    </location>
</feature>
<organism evidence="3 4">
    <name type="scientific">Ferrimonas marina</name>
    <dbReference type="NCBI Taxonomy" id="299255"/>
    <lineage>
        <taxon>Bacteria</taxon>
        <taxon>Pseudomonadati</taxon>
        <taxon>Pseudomonadota</taxon>
        <taxon>Gammaproteobacteria</taxon>
        <taxon>Alteromonadales</taxon>
        <taxon>Ferrimonadaceae</taxon>
        <taxon>Ferrimonas</taxon>
    </lineage>
</organism>
<dbReference type="Pfam" id="PF12973">
    <property type="entry name" value="Cupin_7"/>
    <property type="match status" value="1"/>
</dbReference>
<dbReference type="Gene3D" id="2.60.120.10">
    <property type="entry name" value="Jelly Rolls"/>
    <property type="match status" value="1"/>
</dbReference>
<dbReference type="Pfam" id="PF13490">
    <property type="entry name" value="zf-HC2"/>
    <property type="match status" value="1"/>
</dbReference>
<dbReference type="AlphaFoldDB" id="A0A1M5VRF0"/>
<evidence type="ECO:0000313" key="4">
    <source>
        <dbReference type="Proteomes" id="UP000184268"/>
    </source>
</evidence>
<gene>
    <name evidence="3" type="ORF">SAMN02745129_2938</name>
</gene>
<evidence type="ECO:0000259" key="1">
    <source>
        <dbReference type="Pfam" id="PF12973"/>
    </source>
</evidence>
<dbReference type="InterPro" id="IPR014710">
    <property type="entry name" value="RmlC-like_jellyroll"/>
</dbReference>
<dbReference type="EMBL" id="FQXG01000004">
    <property type="protein sequence ID" value="SHH77807.1"/>
    <property type="molecule type" value="Genomic_DNA"/>
</dbReference>
<dbReference type="InterPro" id="IPR041916">
    <property type="entry name" value="Anti_sigma_zinc_sf"/>
</dbReference>
<dbReference type="Gene3D" id="1.10.10.1320">
    <property type="entry name" value="Anti-sigma factor, zinc-finger domain"/>
    <property type="match status" value="1"/>
</dbReference>
<evidence type="ECO:0000313" key="3">
    <source>
        <dbReference type="EMBL" id="SHH77807.1"/>
    </source>
</evidence>
<keyword evidence="4" id="KW-1185">Reference proteome</keyword>
<proteinExistence type="predicted"/>
<protein>
    <submittedName>
        <fullName evidence="3">Anti-ECFsigma factor, ChrR</fullName>
    </submittedName>
</protein>
<dbReference type="InterPro" id="IPR027383">
    <property type="entry name" value="Znf_put"/>
</dbReference>
<dbReference type="SUPFAM" id="SSF51182">
    <property type="entry name" value="RmlC-like cupins"/>
    <property type="match status" value="1"/>
</dbReference>
<dbReference type="OrthoDB" id="2988517at2"/>
<dbReference type="NCBIfam" id="TIGR02451">
    <property type="entry name" value="anti_sig_ChrR"/>
    <property type="match status" value="1"/>
</dbReference>